<dbReference type="OrthoDB" id="191139at2759"/>
<feature type="transmembrane region" description="Helical" evidence="10">
    <location>
        <begin position="148"/>
        <end position="167"/>
    </location>
</feature>
<evidence type="ECO:0000256" key="9">
    <source>
        <dbReference type="ARBA" id="ARBA00025752"/>
    </source>
</evidence>
<feature type="transmembrane region" description="Helical" evidence="10">
    <location>
        <begin position="315"/>
        <end position="340"/>
    </location>
</feature>
<keyword evidence="6 10" id="KW-0472">Membrane</keyword>
<evidence type="ECO:0000256" key="3">
    <source>
        <dbReference type="ARBA" id="ARBA00022692"/>
    </source>
</evidence>
<evidence type="ECO:0000256" key="4">
    <source>
        <dbReference type="ARBA" id="ARBA00022824"/>
    </source>
</evidence>
<dbReference type="STRING" id="3818.A0A444WWH7"/>
<dbReference type="Gramene" id="arahy.Tifrunner.gnm2.ann2.Ah20g005200.1">
    <property type="protein sequence ID" value="arahy.Tifrunner.gnm2.ann2.Ah20g005200.1-CDS"/>
    <property type="gene ID" value="arahy.Tifrunner.gnm2.ann2.Ah20g005200"/>
</dbReference>
<dbReference type="PANTHER" id="PTHR31651:SF6">
    <property type="entry name" value="PROTEIN PIN-LIKES 1-LIKE"/>
    <property type="match status" value="1"/>
</dbReference>
<evidence type="ECO:0000256" key="8">
    <source>
        <dbReference type="ARBA" id="ARBA00025100"/>
    </source>
</evidence>
<reference evidence="11 12" key="1">
    <citation type="submission" date="2019-01" db="EMBL/GenBank/DDBJ databases">
        <title>Sequencing of cultivated peanut Arachis hypogaea provides insights into genome evolution and oil improvement.</title>
        <authorList>
            <person name="Chen X."/>
        </authorList>
    </citation>
    <scope>NUCLEOTIDE SEQUENCE [LARGE SCALE GENOMIC DNA]</scope>
    <source>
        <strain evidence="12">cv. Fuhuasheng</strain>
        <tissue evidence="11">Leaves</tissue>
    </source>
</reference>
<evidence type="ECO:0000256" key="5">
    <source>
        <dbReference type="ARBA" id="ARBA00022989"/>
    </source>
</evidence>
<gene>
    <name evidence="11" type="ORF">Ahy_B10g100340</name>
</gene>
<dbReference type="SMR" id="A0A444WWH7"/>
<proteinExistence type="inferred from homology"/>
<name>A0A444WWH7_ARAHY</name>
<sequence length="407" mass="45143">MAFWDLFLVALVPVLETLLITLLGLFIATERFNLLRDIDARNYLNNIVYYIFTPALIAAQLAETITYDRLVEMWFMFVNIFLTFVVGSVLGWMLNKIARTPQHLRGLVNGCCTAGNLGNLVLIIVPAVCDESDSPFGDSSTCETYGDAYASVSAGVSSLFIWTYLYIIMGANMERNTEIMNTCSDYSTITESLIIPSTNIVSSDNISIQYDESICNNRIGNKMSFLDYITWPITKCNKYIKLEMVFTPSTIAVIIGFIIGAVSPIQKLMVGDDAPLRAIIKSIALVGEGTIVSMTLIVGANLLDGLKQSGISWYLIIGIMVVRFILSPLLGVLIVKAAYYWGLVGSYNLYQFVLMLQYALPPATSVGTIAQLLGVAESECSLIMLWTYAVSTFTLTLWCTFFMWMLD</sequence>
<dbReference type="InterPro" id="IPR004776">
    <property type="entry name" value="Mem_transp_PIN-like"/>
</dbReference>
<comment type="similarity">
    <text evidence="9">Belongs to the auxin efflux carrier (TC 2.A.69.2) family.</text>
</comment>
<dbReference type="InterPro" id="IPR045033">
    <property type="entry name" value="PILS1/3/4/5/7"/>
</dbReference>
<dbReference type="AlphaFoldDB" id="A0A444WWH7"/>
<feature type="transmembrane region" description="Helical" evidence="10">
    <location>
        <begin position="352"/>
        <end position="373"/>
    </location>
</feature>
<evidence type="ECO:0000256" key="6">
    <source>
        <dbReference type="ARBA" id="ARBA00023136"/>
    </source>
</evidence>
<evidence type="ECO:0000256" key="7">
    <source>
        <dbReference type="ARBA" id="ARBA00023294"/>
    </source>
</evidence>
<protein>
    <submittedName>
        <fullName evidence="11">Uncharacterized protein</fullName>
    </submittedName>
</protein>
<dbReference type="PANTHER" id="PTHR31651">
    <property type="match status" value="1"/>
</dbReference>
<comment type="caution">
    <text evidence="11">The sequence shown here is derived from an EMBL/GenBank/DDBJ whole genome shotgun (WGS) entry which is preliminary data.</text>
</comment>
<comment type="subcellular location">
    <subcellularLocation>
        <location evidence="1">Endoplasmic reticulum membrane</location>
        <topology evidence="1">Multi-pass membrane protein</topology>
    </subcellularLocation>
</comment>
<evidence type="ECO:0000313" key="11">
    <source>
        <dbReference type="EMBL" id="RYQ81722.1"/>
    </source>
</evidence>
<dbReference type="Proteomes" id="UP000289738">
    <property type="component" value="Chromosome B10"/>
</dbReference>
<feature type="transmembrane region" description="Helical" evidence="10">
    <location>
        <begin position="385"/>
        <end position="406"/>
    </location>
</feature>
<keyword evidence="2" id="KW-0813">Transport</keyword>
<keyword evidence="5 10" id="KW-1133">Transmembrane helix</keyword>
<dbReference type="EMBL" id="SDMP01000020">
    <property type="protein sequence ID" value="RYQ81722.1"/>
    <property type="molecule type" value="Genomic_DNA"/>
</dbReference>
<keyword evidence="12" id="KW-1185">Reference proteome</keyword>
<feature type="transmembrane region" description="Helical" evidence="10">
    <location>
        <begin position="73"/>
        <end position="94"/>
    </location>
</feature>
<dbReference type="Pfam" id="PF03547">
    <property type="entry name" value="Mem_trans"/>
    <property type="match status" value="1"/>
</dbReference>
<dbReference type="GO" id="GO:0080162">
    <property type="term" value="P:endoplasmic reticulum to cytosol auxin transport"/>
    <property type="evidence" value="ECO:0007669"/>
    <property type="project" value="InterPro"/>
</dbReference>
<evidence type="ECO:0000256" key="1">
    <source>
        <dbReference type="ARBA" id="ARBA00004477"/>
    </source>
</evidence>
<dbReference type="GO" id="GO:0009734">
    <property type="term" value="P:auxin-activated signaling pathway"/>
    <property type="evidence" value="ECO:0007669"/>
    <property type="project" value="UniProtKB-KW"/>
</dbReference>
<accession>A0A444WWH7</accession>
<keyword evidence="3 10" id="KW-0812">Transmembrane</keyword>
<evidence type="ECO:0000256" key="10">
    <source>
        <dbReference type="SAM" id="Phobius"/>
    </source>
</evidence>
<feature type="transmembrane region" description="Helical" evidence="10">
    <location>
        <begin position="47"/>
        <end position="67"/>
    </location>
</feature>
<organism evidence="11 12">
    <name type="scientific">Arachis hypogaea</name>
    <name type="common">Peanut</name>
    <dbReference type="NCBI Taxonomy" id="3818"/>
    <lineage>
        <taxon>Eukaryota</taxon>
        <taxon>Viridiplantae</taxon>
        <taxon>Streptophyta</taxon>
        <taxon>Embryophyta</taxon>
        <taxon>Tracheophyta</taxon>
        <taxon>Spermatophyta</taxon>
        <taxon>Magnoliopsida</taxon>
        <taxon>eudicotyledons</taxon>
        <taxon>Gunneridae</taxon>
        <taxon>Pentapetalae</taxon>
        <taxon>rosids</taxon>
        <taxon>fabids</taxon>
        <taxon>Fabales</taxon>
        <taxon>Fabaceae</taxon>
        <taxon>Papilionoideae</taxon>
        <taxon>50 kb inversion clade</taxon>
        <taxon>dalbergioids sensu lato</taxon>
        <taxon>Dalbergieae</taxon>
        <taxon>Pterocarpus clade</taxon>
        <taxon>Arachis</taxon>
    </lineage>
</organism>
<comment type="function">
    <text evidence="8">Involved in cellular auxin homeostasis by regulating auxin metabolism. Regulates intracellular auxin accumulation at the endoplasmic reticulum and thus auxin availability for nuclear auxin signaling.</text>
</comment>
<feature type="transmembrane region" description="Helical" evidence="10">
    <location>
        <begin position="106"/>
        <end position="128"/>
    </location>
</feature>
<feature type="transmembrane region" description="Helical" evidence="10">
    <location>
        <begin position="278"/>
        <end position="303"/>
    </location>
</feature>
<feature type="transmembrane region" description="Helical" evidence="10">
    <location>
        <begin position="245"/>
        <end position="266"/>
    </location>
</feature>
<keyword evidence="4" id="KW-0256">Endoplasmic reticulum</keyword>
<keyword evidence="7" id="KW-0927">Auxin signaling pathway</keyword>
<evidence type="ECO:0000313" key="12">
    <source>
        <dbReference type="Proteomes" id="UP000289738"/>
    </source>
</evidence>
<dbReference type="GO" id="GO:0005789">
    <property type="term" value="C:endoplasmic reticulum membrane"/>
    <property type="evidence" value="ECO:0007669"/>
    <property type="project" value="UniProtKB-SubCell"/>
</dbReference>
<evidence type="ECO:0000256" key="2">
    <source>
        <dbReference type="ARBA" id="ARBA00022448"/>
    </source>
</evidence>
<feature type="transmembrane region" description="Helical" evidence="10">
    <location>
        <begin position="6"/>
        <end position="27"/>
    </location>
</feature>